<dbReference type="EMBL" id="VSRR010009665">
    <property type="protein sequence ID" value="MPC50685.1"/>
    <property type="molecule type" value="Genomic_DNA"/>
</dbReference>
<evidence type="ECO:0000313" key="2">
    <source>
        <dbReference type="EMBL" id="MPC50685.1"/>
    </source>
</evidence>
<dbReference type="Proteomes" id="UP000324222">
    <property type="component" value="Unassembled WGS sequence"/>
</dbReference>
<dbReference type="AlphaFoldDB" id="A0A5B7FZF6"/>
<proteinExistence type="predicted"/>
<name>A0A5B7FZF6_PORTR</name>
<comment type="caution">
    <text evidence="2">The sequence shown here is derived from an EMBL/GenBank/DDBJ whole genome shotgun (WGS) entry which is preliminary data.</text>
</comment>
<evidence type="ECO:0000256" key="1">
    <source>
        <dbReference type="SAM" id="MobiDB-lite"/>
    </source>
</evidence>
<protein>
    <submittedName>
        <fullName evidence="2">Uncharacterized protein</fullName>
    </submittedName>
</protein>
<reference evidence="2 3" key="1">
    <citation type="submission" date="2019-05" db="EMBL/GenBank/DDBJ databases">
        <title>Another draft genome of Portunus trituberculatus and its Hox gene families provides insights of decapod evolution.</title>
        <authorList>
            <person name="Jeong J.-H."/>
            <person name="Song I."/>
            <person name="Kim S."/>
            <person name="Choi T."/>
            <person name="Kim D."/>
            <person name="Ryu S."/>
            <person name="Kim W."/>
        </authorList>
    </citation>
    <scope>NUCLEOTIDE SEQUENCE [LARGE SCALE GENOMIC DNA]</scope>
    <source>
        <tissue evidence="2">Muscle</tissue>
    </source>
</reference>
<feature type="region of interest" description="Disordered" evidence="1">
    <location>
        <begin position="1"/>
        <end position="23"/>
    </location>
</feature>
<evidence type="ECO:0000313" key="3">
    <source>
        <dbReference type="Proteomes" id="UP000324222"/>
    </source>
</evidence>
<accession>A0A5B7FZF6</accession>
<gene>
    <name evidence="2" type="ORF">E2C01_044514</name>
</gene>
<sequence length="149" mass="16560">MRNSTIHSRNKNLNKTGNEQHGGALVKCGSSGVQRVHDTYTLLDMNTGKSISVFLHYLFSSVSHGVRWRAVLLSTLHSAPPVTSRLESLSTTPHQQYVGQHVYLARVSRLLGEIRRPFLQFTALAAARLYSVSITRQTLVVTVLTYSVP</sequence>
<organism evidence="2 3">
    <name type="scientific">Portunus trituberculatus</name>
    <name type="common">Swimming crab</name>
    <name type="synonym">Neptunus trituberculatus</name>
    <dbReference type="NCBI Taxonomy" id="210409"/>
    <lineage>
        <taxon>Eukaryota</taxon>
        <taxon>Metazoa</taxon>
        <taxon>Ecdysozoa</taxon>
        <taxon>Arthropoda</taxon>
        <taxon>Crustacea</taxon>
        <taxon>Multicrustacea</taxon>
        <taxon>Malacostraca</taxon>
        <taxon>Eumalacostraca</taxon>
        <taxon>Eucarida</taxon>
        <taxon>Decapoda</taxon>
        <taxon>Pleocyemata</taxon>
        <taxon>Brachyura</taxon>
        <taxon>Eubrachyura</taxon>
        <taxon>Portunoidea</taxon>
        <taxon>Portunidae</taxon>
        <taxon>Portuninae</taxon>
        <taxon>Portunus</taxon>
    </lineage>
</organism>
<keyword evidence="3" id="KW-1185">Reference proteome</keyword>
<feature type="compositionally biased region" description="Polar residues" evidence="1">
    <location>
        <begin position="1"/>
        <end position="19"/>
    </location>
</feature>